<accession>A0ABV1E2J7</accession>
<dbReference type="SUPFAM" id="SSF57802">
    <property type="entry name" value="Rubredoxin-like"/>
    <property type="match status" value="1"/>
</dbReference>
<dbReference type="EMBL" id="JBBMFD010000028">
    <property type="protein sequence ID" value="MEQ2441535.1"/>
    <property type="molecule type" value="Genomic_DNA"/>
</dbReference>
<keyword evidence="5" id="KW-0479">Metal-binding</keyword>
<evidence type="ECO:0000256" key="4">
    <source>
        <dbReference type="ARBA" id="ARBA00022448"/>
    </source>
</evidence>
<dbReference type="PANTHER" id="PTHR36541">
    <property type="entry name" value="SUPEROXIDE REDUCTASE-RELATED"/>
    <property type="match status" value="1"/>
</dbReference>
<evidence type="ECO:0000256" key="2">
    <source>
        <dbReference type="ARBA" id="ARBA00012679"/>
    </source>
</evidence>
<dbReference type="SUPFAM" id="SSF49367">
    <property type="entry name" value="Superoxide reductase-like"/>
    <property type="match status" value="1"/>
</dbReference>
<feature type="domain" description="Desulfoferrodoxin ferrous iron-binding" evidence="11">
    <location>
        <begin position="42"/>
        <end position="123"/>
    </location>
</feature>
<dbReference type="InterPro" id="IPR051233">
    <property type="entry name" value="Desulfoferrodoxin_SOR"/>
</dbReference>
<feature type="domain" description="Desulfoferrodoxin N-terminal" evidence="12">
    <location>
        <begin position="3"/>
        <end position="35"/>
    </location>
</feature>
<dbReference type="Pfam" id="PF06397">
    <property type="entry name" value="Desulfoferrod_N"/>
    <property type="match status" value="1"/>
</dbReference>
<dbReference type="InterPro" id="IPR004462">
    <property type="entry name" value="Desulfoferrodoxin_N"/>
</dbReference>
<evidence type="ECO:0000313" key="14">
    <source>
        <dbReference type="Proteomes" id="UP001489509"/>
    </source>
</evidence>
<dbReference type="InterPro" id="IPR002742">
    <property type="entry name" value="Desulfoferrodoxin_Fe-bd_dom"/>
</dbReference>
<evidence type="ECO:0000256" key="7">
    <source>
        <dbReference type="ARBA" id="ARBA00023004"/>
    </source>
</evidence>
<evidence type="ECO:0000256" key="8">
    <source>
        <dbReference type="ARBA" id="ARBA00024690"/>
    </source>
</evidence>
<protein>
    <recommendedName>
        <fullName evidence="3">Desulfoferrodoxin</fullName>
        <ecNumber evidence="2">1.15.1.2</ecNumber>
    </recommendedName>
    <alternativeName>
        <fullName evidence="9">Superoxide reductase</fullName>
    </alternativeName>
</protein>
<dbReference type="InterPro" id="IPR036073">
    <property type="entry name" value="Desulfoferrodoxin_Fe-bd_dom_sf"/>
</dbReference>
<dbReference type="PANTHER" id="PTHR36541:SF1">
    <property type="entry name" value="SUPEROXIDE REDUCTASE-RELATED"/>
    <property type="match status" value="1"/>
</dbReference>
<organism evidence="13 14">
    <name type="scientific">Solibaculum intestinale</name>
    <dbReference type="NCBI Taxonomy" id="3133165"/>
    <lineage>
        <taxon>Bacteria</taxon>
        <taxon>Bacillati</taxon>
        <taxon>Bacillota</taxon>
        <taxon>Clostridia</taxon>
        <taxon>Eubacteriales</taxon>
        <taxon>Oscillospiraceae</taxon>
        <taxon>Solibaculum</taxon>
    </lineage>
</organism>
<evidence type="ECO:0000259" key="11">
    <source>
        <dbReference type="Pfam" id="PF01880"/>
    </source>
</evidence>
<keyword evidence="6" id="KW-0249">Electron transport</keyword>
<dbReference type="InterPro" id="IPR038094">
    <property type="entry name" value="Desulfoferrodoxin_N_sf"/>
</dbReference>
<gene>
    <name evidence="13" type="ORF">WMO26_11920</name>
</gene>
<dbReference type="Pfam" id="PF01880">
    <property type="entry name" value="Desulfoferrodox"/>
    <property type="match status" value="1"/>
</dbReference>
<keyword evidence="4" id="KW-0813">Transport</keyword>
<evidence type="ECO:0000313" key="13">
    <source>
        <dbReference type="EMBL" id="MEQ2441535.1"/>
    </source>
</evidence>
<dbReference type="Gene3D" id="2.20.28.100">
    <property type="entry name" value="Desulphoferrodoxin, N-terminal domain"/>
    <property type="match status" value="1"/>
</dbReference>
<comment type="caution">
    <text evidence="13">The sequence shown here is derived from an EMBL/GenBank/DDBJ whole genome shotgun (WGS) entry which is preliminary data.</text>
</comment>
<evidence type="ECO:0000256" key="3">
    <source>
        <dbReference type="ARBA" id="ARBA00014839"/>
    </source>
</evidence>
<dbReference type="Proteomes" id="UP001489509">
    <property type="component" value="Unassembled WGS sequence"/>
</dbReference>
<sequence length="124" mass="13960">MSKTLRVFKCEHCGDLIELLDGKVTPVCCGEKMKEIVPAAVEAATEKHIPVYEKDGDVIHVSVGEVEHPMTEAHSIEYIWAVFDNRVERVHVCPGEKPQADFLVGDHPFTLYAYCNLHGLWVNQ</sequence>
<comment type="function">
    <text evidence="8">Catalyzes the one-electron reduction of superoxide anion radical to hydrogen peroxide at a nonheme ferrous iron center. Plays a fundamental role in case of oxidative stress via its superoxide detoxification activity.</text>
</comment>
<evidence type="ECO:0000259" key="12">
    <source>
        <dbReference type="Pfam" id="PF06397"/>
    </source>
</evidence>
<dbReference type="Gene3D" id="2.60.40.730">
    <property type="entry name" value="SOR catalytic domain"/>
    <property type="match status" value="1"/>
</dbReference>
<comment type="catalytic activity">
    <reaction evidence="10">
        <text>reduced [rubredoxin] + superoxide + 2 H(+) = oxidized [rubredoxin] + H2O2</text>
        <dbReference type="Rhea" id="RHEA:21324"/>
        <dbReference type="Rhea" id="RHEA-COMP:10302"/>
        <dbReference type="Rhea" id="RHEA-COMP:10303"/>
        <dbReference type="ChEBI" id="CHEBI:15378"/>
        <dbReference type="ChEBI" id="CHEBI:16240"/>
        <dbReference type="ChEBI" id="CHEBI:18421"/>
        <dbReference type="ChEBI" id="CHEBI:29033"/>
        <dbReference type="ChEBI" id="CHEBI:29034"/>
        <dbReference type="EC" id="1.15.1.2"/>
    </reaction>
</comment>
<evidence type="ECO:0000256" key="10">
    <source>
        <dbReference type="ARBA" id="ARBA00047448"/>
    </source>
</evidence>
<reference evidence="13 14" key="1">
    <citation type="submission" date="2024-03" db="EMBL/GenBank/DDBJ databases">
        <title>Human intestinal bacterial collection.</title>
        <authorList>
            <person name="Pauvert C."/>
            <person name="Hitch T.C.A."/>
            <person name="Clavel T."/>
        </authorList>
    </citation>
    <scope>NUCLEOTIDE SEQUENCE [LARGE SCALE GENOMIC DNA]</scope>
    <source>
        <strain evidence="13 14">CLA-JM-H44</strain>
    </source>
</reference>
<name>A0ABV1E2J7_9FIRM</name>
<proteinExistence type="inferred from homology"/>
<comment type="similarity">
    <text evidence="1">Belongs to the desulfoferrodoxin family.</text>
</comment>
<dbReference type="RefSeq" id="WP_349220676.1">
    <property type="nucleotide sequence ID" value="NZ_JBBMFD010000028.1"/>
</dbReference>
<dbReference type="EC" id="1.15.1.2" evidence="2"/>
<evidence type="ECO:0000256" key="9">
    <source>
        <dbReference type="ARBA" id="ARBA00031398"/>
    </source>
</evidence>
<keyword evidence="14" id="KW-1185">Reference proteome</keyword>
<evidence type="ECO:0000256" key="1">
    <source>
        <dbReference type="ARBA" id="ARBA00005941"/>
    </source>
</evidence>
<keyword evidence="7" id="KW-0408">Iron</keyword>
<evidence type="ECO:0000256" key="6">
    <source>
        <dbReference type="ARBA" id="ARBA00022982"/>
    </source>
</evidence>
<evidence type="ECO:0000256" key="5">
    <source>
        <dbReference type="ARBA" id="ARBA00022723"/>
    </source>
</evidence>